<dbReference type="EMBL" id="OU893335">
    <property type="protein sequence ID" value="CAG9791823.1"/>
    <property type="molecule type" value="Genomic_DNA"/>
</dbReference>
<reference evidence="9" key="2">
    <citation type="submission" date="2022-10" db="EMBL/GenBank/DDBJ databases">
        <authorList>
            <consortium name="ENA_rothamsted_submissions"/>
            <consortium name="culmorum"/>
            <person name="King R."/>
        </authorList>
    </citation>
    <scope>NUCLEOTIDE SEQUENCE</scope>
</reference>
<keyword evidence="5 8" id="KW-0472">Membrane</keyword>
<reference evidence="9" key="1">
    <citation type="submission" date="2021-12" db="EMBL/GenBank/DDBJ databases">
        <authorList>
            <person name="King R."/>
        </authorList>
    </citation>
    <scope>NUCLEOTIDE SEQUENCE</scope>
</reference>
<name>A0A9N9R8Q7_9NEOP</name>
<evidence type="ECO:0000256" key="2">
    <source>
        <dbReference type="ARBA" id="ARBA00022475"/>
    </source>
</evidence>
<keyword evidence="3 8" id="KW-0812">Transmembrane</keyword>
<keyword evidence="7" id="KW-0325">Glycoprotein</keyword>
<dbReference type="InterPro" id="IPR052192">
    <property type="entry name" value="Insect_Ionotropic_Sensory_Rcpt"/>
</dbReference>
<evidence type="ECO:0000256" key="1">
    <source>
        <dbReference type="ARBA" id="ARBA00004651"/>
    </source>
</evidence>
<dbReference type="Proteomes" id="UP001153714">
    <property type="component" value="Chromosome 4"/>
</dbReference>
<dbReference type="AlphaFoldDB" id="A0A9N9R8Q7"/>
<dbReference type="OrthoDB" id="8182981at2759"/>
<evidence type="ECO:0000256" key="6">
    <source>
        <dbReference type="ARBA" id="ARBA00023170"/>
    </source>
</evidence>
<dbReference type="GO" id="GO:0005886">
    <property type="term" value="C:plasma membrane"/>
    <property type="evidence" value="ECO:0007669"/>
    <property type="project" value="UniProtKB-SubCell"/>
</dbReference>
<evidence type="ECO:0000256" key="5">
    <source>
        <dbReference type="ARBA" id="ARBA00023136"/>
    </source>
</evidence>
<keyword evidence="6" id="KW-0675">Receptor</keyword>
<feature type="transmembrane region" description="Helical" evidence="8">
    <location>
        <begin position="28"/>
        <end position="48"/>
    </location>
</feature>
<comment type="subcellular location">
    <subcellularLocation>
        <location evidence="1">Cell membrane</location>
        <topology evidence="1">Multi-pass membrane protein</topology>
    </subcellularLocation>
</comment>
<evidence type="ECO:0000256" key="8">
    <source>
        <dbReference type="SAM" id="Phobius"/>
    </source>
</evidence>
<evidence type="ECO:0000313" key="9">
    <source>
        <dbReference type="EMBL" id="CAG9791823.1"/>
    </source>
</evidence>
<dbReference type="PANTHER" id="PTHR42643">
    <property type="entry name" value="IONOTROPIC RECEPTOR 20A-RELATED"/>
    <property type="match status" value="1"/>
</dbReference>
<dbReference type="PANTHER" id="PTHR42643:SF40">
    <property type="entry name" value="IONOTROPIC RECEPTOR 41A-RELATED"/>
    <property type="match status" value="1"/>
</dbReference>
<evidence type="ECO:0000313" key="10">
    <source>
        <dbReference type="Proteomes" id="UP001153714"/>
    </source>
</evidence>
<evidence type="ECO:0000256" key="7">
    <source>
        <dbReference type="ARBA" id="ARBA00023180"/>
    </source>
</evidence>
<evidence type="ECO:0000256" key="4">
    <source>
        <dbReference type="ARBA" id="ARBA00022989"/>
    </source>
</evidence>
<keyword evidence="10" id="KW-1185">Reference proteome</keyword>
<evidence type="ECO:0000256" key="3">
    <source>
        <dbReference type="ARBA" id="ARBA00022692"/>
    </source>
</evidence>
<sequence length="198" mass="22560">MNVTYSVFIKIVSRLLDAWKMPLRPFTWFMWIVLFFTFIYESITLMTAQGFISDKVFLSTFGMMLSQSLPNVGTTWRIRSVTGWVLITGLIIDNAYGSGLASVYTVPEYEKTIDTAQDIVDGNIEWGASNEAWIYSLTSSTEPLVKQLLRQFRVFPPEVLTRKSLNRSIALSIERLSSGNARRLLDEVGASQFREISF</sequence>
<proteinExistence type="predicted"/>
<dbReference type="Gene3D" id="1.10.287.70">
    <property type="match status" value="1"/>
</dbReference>
<accession>A0A9N9R8Q7</accession>
<organism evidence="9 10">
    <name type="scientific">Diatraea saccharalis</name>
    <name type="common">sugarcane borer</name>
    <dbReference type="NCBI Taxonomy" id="40085"/>
    <lineage>
        <taxon>Eukaryota</taxon>
        <taxon>Metazoa</taxon>
        <taxon>Ecdysozoa</taxon>
        <taxon>Arthropoda</taxon>
        <taxon>Hexapoda</taxon>
        <taxon>Insecta</taxon>
        <taxon>Pterygota</taxon>
        <taxon>Neoptera</taxon>
        <taxon>Endopterygota</taxon>
        <taxon>Lepidoptera</taxon>
        <taxon>Glossata</taxon>
        <taxon>Ditrysia</taxon>
        <taxon>Pyraloidea</taxon>
        <taxon>Crambidae</taxon>
        <taxon>Crambinae</taxon>
        <taxon>Diatraea</taxon>
    </lineage>
</organism>
<keyword evidence="4 8" id="KW-1133">Transmembrane helix</keyword>
<gene>
    <name evidence="9" type="ORF">DIATSA_LOCUS9412</name>
</gene>
<protein>
    <submittedName>
        <fullName evidence="9">Uncharacterized protein</fullName>
    </submittedName>
</protein>
<keyword evidence="2" id="KW-1003">Cell membrane</keyword>